<name>A0A0C2IA14_9PSED</name>
<evidence type="ECO:0000313" key="3">
    <source>
        <dbReference type="Proteomes" id="UP000031535"/>
    </source>
</evidence>
<dbReference type="PATRIC" id="fig|226910.6.peg.461"/>
<dbReference type="OrthoDB" id="9784811at2"/>
<dbReference type="Proteomes" id="UP000031535">
    <property type="component" value="Unassembled WGS sequence"/>
</dbReference>
<reference evidence="2 3" key="1">
    <citation type="submission" date="2015-01" db="EMBL/GenBank/DDBJ databases">
        <title>Complete genome of Pseudomonas batumici UCM B-321 producer of the batumin antibiotic with strong antistaphilococcal and potential anticancer activity.</title>
        <authorList>
            <person name="Klochko V.V."/>
            <person name="Zelena L.B."/>
            <person name="Elena K.A."/>
            <person name="Reva O.N."/>
        </authorList>
    </citation>
    <scope>NUCLEOTIDE SEQUENCE [LARGE SCALE GENOMIC DNA]</scope>
    <source>
        <strain evidence="2 3">UCM B-321</strain>
    </source>
</reference>
<dbReference type="STRING" id="226910.UCMB321_0463"/>
<dbReference type="Pfam" id="PF04748">
    <property type="entry name" value="Polysacc_deac_2"/>
    <property type="match status" value="1"/>
</dbReference>
<dbReference type="CDD" id="cd10936">
    <property type="entry name" value="CE4_DAC2"/>
    <property type="match status" value="1"/>
</dbReference>
<comment type="caution">
    <text evidence="2">The sequence shown here is derived from an EMBL/GenBank/DDBJ whole genome shotgun (WGS) entry which is preliminary data.</text>
</comment>
<dbReference type="GO" id="GO:0005975">
    <property type="term" value="P:carbohydrate metabolic process"/>
    <property type="evidence" value="ECO:0007669"/>
    <property type="project" value="InterPro"/>
</dbReference>
<evidence type="ECO:0000313" key="2">
    <source>
        <dbReference type="EMBL" id="KIH86096.1"/>
    </source>
</evidence>
<evidence type="ECO:0000256" key="1">
    <source>
        <dbReference type="SAM" id="SignalP"/>
    </source>
</evidence>
<dbReference type="AlphaFoldDB" id="A0A0C2IA14"/>
<keyword evidence="1" id="KW-0732">Signal</keyword>
<gene>
    <name evidence="2" type="ORF">UCMB321_0463</name>
</gene>
<feature type="chain" id="PRO_5002150249" evidence="1">
    <location>
        <begin position="20"/>
        <end position="267"/>
    </location>
</feature>
<dbReference type="RefSeq" id="WP_040063496.1">
    <property type="nucleotide sequence ID" value="NZ_JXDG01000003.1"/>
</dbReference>
<proteinExistence type="predicted"/>
<accession>A0A0C2IA14</accession>
<dbReference type="Gene3D" id="3.20.20.370">
    <property type="entry name" value="Glycoside hydrolase/deacetylase"/>
    <property type="match status" value="1"/>
</dbReference>
<dbReference type="EMBL" id="JXDG01000003">
    <property type="protein sequence ID" value="KIH86096.1"/>
    <property type="molecule type" value="Genomic_DNA"/>
</dbReference>
<dbReference type="SUPFAM" id="SSF88713">
    <property type="entry name" value="Glycoside hydrolase/deacetylase"/>
    <property type="match status" value="1"/>
</dbReference>
<sequence>MLRWPLCALFACLIGVAQATPVDTPTPSKAYLTLIIDDLGQNLPRDRRVLALPGPITPSIMPDTPHAAELAREAHAAGKIVMLHMPMDPATGPFAWHPELPLDELQKRLAAAFKVVPYTSGINNHEGSRMTAEPLAMAWLMGELQRRNKFFVDSRTSARTVAASEAQKIGLASVSRDVFLDNERTELAIAAQLETAIKLARKQGSAVVIGHPYPQTLAVLERELPKLKEQGIDWIDIKSMIALRGNQAAAGHGKDGVYRQAPTGNAP</sequence>
<dbReference type="PANTHER" id="PTHR30105:SF2">
    <property type="entry name" value="DIVERGENT POLYSACCHARIDE DEACETYLASE SUPERFAMILY"/>
    <property type="match status" value="1"/>
</dbReference>
<feature type="signal peptide" evidence="1">
    <location>
        <begin position="1"/>
        <end position="19"/>
    </location>
</feature>
<dbReference type="PANTHER" id="PTHR30105">
    <property type="entry name" value="UNCHARACTERIZED YIBQ-RELATED"/>
    <property type="match status" value="1"/>
</dbReference>
<protein>
    <submittedName>
        <fullName evidence="2">Putative periplasmic protein YibQ, distant homology with nucleoside diphosphatase and polysaccharide deacetylase</fullName>
    </submittedName>
</protein>
<dbReference type="InterPro" id="IPR011330">
    <property type="entry name" value="Glyco_hydro/deAcase_b/a-brl"/>
</dbReference>
<keyword evidence="3" id="KW-1185">Reference proteome</keyword>
<dbReference type="InterPro" id="IPR006837">
    <property type="entry name" value="Divergent_DAC"/>
</dbReference>
<organism evidence="2 3">
    <name type="scientific">Pseudomonas batumici</name>
    <dbReference type="NCBI Taxonomy" id="226910"/>
    <lineage>
        <taxon>Bacteria</taxon>
        <taxon>Pseudomonadati</taxon>
        <taxon>Pseudomonadota</taxon>
        <taxon>Gammaproteobacteria</taxon>
        <taxon>Pseudomonadales</taxon>
        <taxon>Pseudomonadaceae</taxon>
        <taxon>Pseudomonas</taxon>
    </lineage>
</organism>